<dbReference type="Proteomes" id="UP000663879">
    <property type="component" value="Unassembled WGS sequence"/>
</dbReference>
<dbReference type="EMBL" id="CAJNOC010000109">
    <property type="protein sequence ID" value="CAF0715758.1"/>
    <property type="molecule type" value="Genomic_DNA"/>
</dbReference>
<evidence type="ECO:0000256" key="1">
    <source>
        <dbReference type="SAM" id="MobiDB-lite"/>
    </source>
</evidence>
<feature type="region of interest" description="Disordered" evidence="1">
    <location>
        <begin position="1"/>
        <end position="21"/>
    </location>
</feature>
<evidence type="ECO:0000313" key="3">
    <source>
        <dbReference type="Proteomes" id="UP000663879"/>
    </source>
</evidence>
<sequence length="193" mass="22474">MDLSDESNLNFNLSGDESEDSFTNSNLNWSLIGEYNNQEQIKLYFKLLKYRTRTTQTNYLECHSEHKMTVRYMLCSSCKSSDSNCPARYKTLICDICSIFKIFSHGYHLKDNNLVENFHPVGIISPIKKIIASKIQECDFPPLKIRSYLLDNKQKIESELNYESVPIPTLKQIRYSNKVLRLGLKIKMVITIQ</sequence>
<dbReference type="OrthoDB" id="10620569at2759"/>
<name>A0A813MA10_9BILA</name>
<accession>A0A813MA10</accession>
<comment type="caution">
    <text evidence="2">The sequence shown here is derived from an EMBL/GenBank/DDBJ whole genome shotgun (WGS) entry which is preliminary data.</text>
</comment>
<gene>
    <name evidence="2" type="ORF">OXX778_LOCUS1621</name>
</gene>
<keyword evidence="3" id="KW-1185">Reference proteome</keyword>
<organism evidence="2 3">
    <name type="scientific">Brachionus calyciflorus</name>
    <dbReference type="NCBI Taxonomy" id="104777"/>
    <lineage>
        <taxon>Eukaryota</taxon>
        <taxon>Metazoa</taxon>
        <taxon>Spiralia</taxon>
        <taxon>Gnathifera</taxon>
        <taxon>Rotifera</taxon>
        <taxon>Eurotatoria</taxon>
        <taxon>Monogononta</taxon>
        <taxon>Pseudotrocha</taxon>
        <taxon>Ploima</taxon>
        <taxon>Brachionidae</taxon>
        <taxon>Brachionus</taxon>
    </lineage>
</organism>
<evidence type="ECO:0000313" key="2">
    <source>
        <dbReference type="EMBL" id="CAF0715758.1"/>
    </source>
</evidence>
<reference evidence="2" key="1">
    <citation type="submission" date="2021-02" db="EMBL/GenBank/DDBJ databases">
        <authorList>
            <person name="Nowell W R."/>
        </authorList>
    </citation>
    <scope>NUCLEOTIDE SEQUENCE</scope>
    <source>
        <strain evidence="2">Ploen Becks lab</strain>
    </source>
</reference>
<proteinExistence type="predicted"/>
<dbReference type="AlphaFoldDB" id="A0A813MA10"/>
<protein>
    <submittedName>
        <fullName evidence="2">Uncharacterized protein</fullName>
    </submittedName>
</protein>